<dbReference type="EMBL" id="KV892320">
    <property type="protein sequence ID" value="OON21026.1"/>
    <property type="molecule type" value="Genomic_DNA"/>
</dbReference>
<sequence length="88" mass="9316">MVCSTEMKFSTAVFSVGGLTKEDLDVAETSKLWDEIDLIATVSDVEEEDSDAEGAESISIHSTPKPTLRPFFATTGGSDETLGGNAKT</sequence>
<protein>
    <submittedName>
        <fullName evidence="3">Uncharacterized protein</fullName>
    </submittedName>
</protein>
<keyword evidence="4" id="KW-1185">Reference proteome</keyword>
<dbReference type="AlphaFoldDB" id="A0A1S8X2X0"/>
<evidence type="ECO:0000313" key="3">
    <source>
        <dbReference type="EMBL" id="OON21026.1"/>
    </source>
</evidence>
<organism evidence="3 4">
    <name type="scientific">Opisthorchis viverrini</name>
    <name type="common">Southeast Asian liver fluke</name>
    <dbReference type="NCBI Taxonomy" id="6198"/>
    <lineage>
        <taxon>Eukaryota</taxon>
        <taxon>Metazoa</taxon>
        <taxon>Spiralia</taxon>
        <taxon>Lophotrochozoa</taxon>
        <taxon>Platyhelminthes</taxon>
        <taxon>Trematoda</taxon>
        <taxon>Digenea</taxon>
        <taxon>Opisthorchiida</taxon>
        <taxon>Opisthorchiata</taxon>
        <taxon>Opisthorchiidae</taxon>
        <taxon>Opisthorchis</taxon>
    </lineage>
</organism>
<accession>A0A1S8X2X0</accession>
<reference evidence="3 4" key="1">
    <citation type="submission" date="2015-03" db="EMBL/GenBank/DDBJ databases">
        <title>Draft genome of the nematode, Opisthorchis viverrini.</title>
        <authorList>
            <person name="Mitreva M."/>
        </authorList>
    </citation>
    <scope>NUCLEOTIDE SEQUENCE [LARGE SCALE GENOMIC DNA]</scope>
    <source>
        <strain evidence="3">Khon Kaen</strain>
    </source>
</reference>
<feature type="region of interest" description="Disordered" evidence="1">
    <location>
        <begin position="45"/>
        <end position="88"/>
    </location>
</feature>
<name>A0A1S8X2X0_OPIVI</name>
<dbReference type="EMBL" id="KV892320">
    <property type="protein sequence ID" value="OON21025.1"/>
    <property type="molecule type" value="Genomic_DNA"/>
</dbReference>
<evidence type="ECO:0000256" key="1">
    <source>
        <dbReference type="SAM" id="MobiDB-lite"/>
    </source>
</evidence>
<dbReference type="Proteomes" id="UP000243686">
    <property type="component" value="Unassembled WGS sequence"/>
</dbReference>
<evidence type="ECO:0000313" key="2">
    <source>
        <dbReference type="EMBL" id="OON21025.1"/>
    </source>
</evidence>
<evidence type="ECO:0000313" key="4">
    <source>
        <dbReference type="Proteomes" id="UP000243686"/>
    </source>
</evidence>
<gene>
    <name evidence="2" type="ORF">X801_03084</name>
    <name evidence="3" type="ORF">X801_03085</name>
</gene>
<feature type="compositionally biased region" description="Acidic residues" evidence="1">
    <location>
        <begin position="45"/>
        <end position="54"/>
    </location>
</feature>
<proteinExistence type="predicted"/>